<proteinExistence type="predicted"/>
<dbReference type="Proteomes" id="UP001214757">
    <property type="component" value="Unassembled WGS sequence"/>
</dbReference>
<dbReference type="EMBL" id="JAQRFO010000008">
    <property type="protein sequence ID" value="MDC9621134.1"/>
    <property type="molecule type" value="Genomic_DNA"/>
</dbReference>
<dbReference type="RefSeq" id="WP_273578929.1">
    <property type="nucleotide sequence ID" value="NZ_JAQRFO010000008.1"/>
</dbReference>
<organism evidence="1 2">
    <name type="scientific">Xenorhabdus aichiensis</name>
    <dbReference type="NCBI Taxonomy" id="3025874"/>
    <lineage>
        <taxon>Bacteria</taxon>
        <taxon>Pseudomonadati</taxon>
        <taxon>Pseudomonadota</taxon>
        <taxon>Gammaproteobacteria</taxon>
        <taxon>Enterobacterales</taxon>
        <taxon>Morganellaceae</taxon>
        <taxon>Xenorhabdus</taxon>
    </lineage>
</organism>
<accession>A0ABT5M0D1</accession>
<comment type="caution">
    <text evidence="1">The sequence shown here is derived from an EMBL/GenBank/DDBJ whole genome shotgun (WGS) entry which is preliminary data.</text>
</comment>
<sequence>MPGHNLKTISYNAKTIEPYTIQLEPNKQVCVAPKVSKQPDNNSNNYVRYNAKLFDHYGQVMKNTPIQVYSMVQNDLVKRVMVTTDPQNGNDSPEVIKPTIDSQAFFTVYSDKKGKVSFRVYPMANNYVTLRLLSNIFGVKGYYEADNVYILTPPPDEDALFLEPPNIIQANGGILRGGKGKHLIDVQIDTNIELSSTDSILFFTKDNNGLPEPEGLVLPVKSISSEDANNNIFNFPYDIFSENERSELYYIIASDFGVSKYSGTMMIEYIGGSSNTPSDNVTRTYNKIIAYSSFADYEHDPLLKNSEKNLLWENVYINLGTIANYAHNNKVDLYLKVIGTNDPNDETKKYPYVGNDIYLNIYVNSKSKNFMHSYRHKLSDTPDEQGTALCTTVIKICHPELPLHRWKAAMDLF</sequence>
<reference evidence="1 2" key="1">
    <citation type="submission" date="2023-02" db="EMBL/GenBank/DDBJ databases">
        <title>Entomopathogenic bacteria.</title>
        <authorList>
            <person name="Machado R.A."/>
        </authorList>
    </citation>
    <scope>NUCLEOTIDE SEQUENCE [LARGE SCALE GENOMIC DNA]</scope>
    <source>
        <strain evidence="1 2">XENO-7</strain>
    </source>
</reference>
<protein>
    <submittedName>
        <fullName evidence="1">Uncharacterized protein</fullName>
    </submittedName>
</protein>
<keyword evidence="2" id="KW-1185">Reference proteome</keyword>
<evidence type="ECO:0000313" key="1">
    <source>
        <dbReference type="EMBL" id="MDC9621134.1"/>
    </source>
</evidence>
<gene>
    <name evidence="1" type="ORF">PSI22_05695</name>
</gene>
<name>A0ABT5M0D1_9GAMM</name>
<evidence type="ECO:0000313" key="2">
    <source>
        <dbReference type="Proteomes" id="UP001214757"/>
    </source>
</evidence>